<dbReference type="Proteomes" id="UP000007431">
    <property type="component" value="Unassembled WGS sequence"/>
</dbReference>
<dbReference type="Gene3D" id="1.10.510.10">
    <property type="entry name" value="Transferase(Phosphotransferase) domain 1"/>
    <property type="match status" value="1"/>
</dbReference>
<dbReference type="OMA" id="ITHICEC"/>
<feature type="compositionally biased region" description="Acidic residues" evidence="1">
    <location>
        <begin position="808"/>
        <end position="819"/>
    </location>
</feature>
<evidence type="ECO:0000256" key="1">
    <source>
        <dbReference type="SAM" id="MobiDB-lite"/>
    </source>
</evidence>
<dbReference type="InterPro" id="IPR011009">
    <property type="entry name" value="Kinase-like_dom_sf"/>
</dbReference>
<dbReference type="InterPro" id="IPR040976">
    <property type="entry name" value="Pkinase_fungal"/>
</dbReference>
<feature type="compositionally biased region" description="Acidic residues" evidence="1">
    <location>
        <begin position="747"/>
        <end position="757"/>
    </location>
</feature>
<protein>
    <recommendedName>
        <fullName evidence="2">Fungal-type protein kinase domain-containing protein</fullName>
    </recommendedName>
</protein>
<evidence type="ECO:0000313" key="3">
    <source>
        <dbReference type="EMBL" id="EFI94309.1"/>
    </source>
</evidence>
<dbReference type="AlphaFoldDB" id="D8QB88"/>
<feature type="region of interest" description="Disordered" evidence="1">
    <location>
        <begin position="437"/>
        <end position="473"/>
    </location>
</feature>
<dbReference type="PANTHER" id="PTHR38248:SF2">
    <property type="entry name" value="FUNK1 11"/>
    <property type="match status" value="1"/>
</dbReference>
<dbReference type="InParanoid" id="D8QB88"/>
<feature type="region of interest" description="Disordered" evidence="1">
    <location>
        <begin position="742"/>
        <end position="787"/>
    </location>
</feature>
<evidence type="ECO:0000259" key="2">
    <source>
        <dbReference type="Pfam" id="PF17667"/>
    </source>
</evidence>
<feature type="region of interest" description="Disordered" evidence="1">
    <location>
        <begin position="808"/>
        <end position="834"/>
    </location>
</feature>
<feature type="domain" description="Fungal-type protein kinase" evidence="2">
    <location>
        <begin position="166"/>
        <end position="342"/>
    </location>
</feature>
<accession>D8QB88</accession>
<reference evidence="3 4" key="1">
    <citation type="journal article" date="2010" name="Nat. Biotechnol.">
        <title>Genome sequence of the model mushroom Schizophyllum commune.</title>
        <authorList>
            <person name="Ohm R.A."/>
            <person name="de Jong J.F."/>
            <person name="Lugones L.G."/>
            <person name="Aerts A."/>
            <person name="Kothe E."/>
            <person name="Stajich J.E."/>
            <person name="de Vries R.P."/>
            <person name="Record E."/>
            <person name="Levasseur A."/>
            <person name="Baker S.E."/>
            <person name="Bartholomew K.A."/>
            <person name="Coutinho P.M."/>
            <person name="Erdmann S."/>
            <person name="Fowler T.J."/>
            <person name="Gathman A.C."/>
            <person name="Lombard V."/>
            <person name="Henrissat B."/>
            <person name="Knabe N."/>
            <person name="Kuees U."/>
            <person name="Lilly W.W."/>
            <person name="Lindquist E."/>
            <person name="Lucas S."/>
            <person name="Magnuson J.K."/>
            <person name="Piumi F."/>
            <person name="Raudaskoski M."/>
            <person name="Salamov A."/>
            <person name="Schmutz J."/>
            <person name="Schwarze F.W.M.R."/>
            <person name="vanKuyk P.A."/>
            <person name="Horton J.S."/>
            <person name="Grigoriev I.V."/>
            <person name="Woesten H.A.B."/>
        </authorList>
    </citation>
    <scope>NUCLEOTIDE SEQUENCE [LARGE SCALE GENOMIC DNA]</scope>
    <source>
        <strain evidence="4">H4-8 / FGSC 9210</strain>
    </source>
</reference>
<feature type="compositionally biased region" description="Basic and acidic residues" evidence="1">
    <location>
        <begin position="821"/>
        <end position="834"/>
    </location>
</feature>
<dbReference type="OrthoDB" id="312874at2759"/>
<dbReference type="SUPFAM" id="SSF56112">
    <property type="entry name" value="Protein kinase-like (PK-like)"/>
    <property type="match status" value="1"/>
</dbReference>
<dbReference type="PANTHER" id="PTHR38248">
    <property type="entry name" value="FUNK1 6"/>
    <property type="match status" value="1"/>
</dbReference>
<dbReference type="KEGG" id="scm:SCHCO_02690896"/>
<dbReference type="EMBL" id="GL377309">
    <property type="protein sequence ID" value="EFI94309.1"/>
    <property type="molecule type" value="Genomic_DNA"/>
</dbReference>
<name>D8QB88_SCHCM</name>
<gene>
    <name evidence="3" type="ORF">SCHCODRAFT_236409</name>
</gene>
<keyword evidence="4" id="KW-1185">Reference proteome</keyword>
<dbReference type="VEuPathDB" id="FungiDB:SCHCODRAFT_02690896"/>
<evidence type="ECO:0000313" key="4">
    <source>
        <dbReference type="Proteomes" id="UP000007431"/>
    </source>
</evidence>
<dbReference type="Pfam" id="PF17667">
    <property type="entry name" value="Pkinase_fungal"/>
    <property type="match status" value="2"/>
</dbReference>
<dbReference type="GeneID" id="9593962"/>
<feature type="domain" description="Fungal-type protein kinase" evidence="2">
    <location>
        <begin position="404"/>
        <end position="619"/>
    </location>
</feature>
<feature type="compositionally biased region" description="Basic and acidic residues" evidence="1">
    <location>
        <begin position="447"/>
        <end position="460"/>
    </location>
</feature>
<proteinExistence type="predicted"/>
<organism evidence="4">
    <name type="scientific">Schizophyllum commune (strain H4-8 / FGSC 9210)</name>
    <name type="common">Split gill fungus</name>
    <dbReference type="NCBI Taxonomy" id="578458"/>
    <lineage>
        <taxon>Eukaryota</taxon>
        <taxon>Fungi</taxon>
        <taxon>Dikarya</taxon>
        <taxon>Basidiomycota</taxon>
        <taxon>Agaricomycotina</taxon>
        <taxon>Agaricomycetes</taxon>
        <taxon>Agaricomycetidae</taxon>
        <taxon>Agaricales</taxon>
        <taxon>Schizophyllaceae</taxon>
        <taxon>Schizophyllum</taxon>
    </lineage>
</organism>
<dbReference type="HOGENOM" id="CLU_011584_1_2_1"/>
<feature type="compositionally biased region" description="Polar residues" evidence="1">
    <location>
        <begin position="437"/>
        <end position="446"/>
    </location>
</feature>
<sequence length="834" mass="94968">MTPANKRMLRDTTIGLEDGGVSAARLELCKHMRNAREIPVSDFMNYFMPPSPVNVDLLTKKLAQHSRVMVPGSDFTYEAPLSTSSNAPRWEAYTKTPEARGASHENEKDVFADLENIAEQIVECCREIDPRLQQTNELRSNGTKTLPGHIYTSAQPDGIRVLLGMKPSWLSVALSEEYKLKASDALDNYQKNVWNMFQSMRCDFRRRFVFGVTIHNTSVRLWHMNRELTVMSKIFDINTDYRTFADMHARFAFATMDQLGYDHSMTKLYPEMPKDERYRVQVAGEHYITTQVLANYAAEDGFGRCTRVFRAYKEGDDPSNDRYAIKDGWLERDRDLEVDVYNAIMTAIDSHDWSQYSAPPKDLVEYTEREWTGLPPVDFKQGVDVDRKQFFMPILKGERVKARDGRDDDTRSVIARGYTVPFHDCELVGLTKGVTTADSPATSVRTSQRDGVKGDEKKAAEPSAPPGIFERPTDPRVHHRSVMLLATPLDKIQSVQQAFGTLSDATYGLFILHCLNYRHRDVSAYNIFSLDGRGVLGDFEYTKHASSTVHHAWRTGTPNFMAVEVMLGAFLFDRHVINNRAALLARMNLAAQRSAPEKKPWEYSSVHDLESIWWIALWLLFRHTLQLPFLVPPYDVEAHESKYSILFPGRLVLGHPRFDHLKSEETLFKAFEVLPPVCTATVMILGVIRNDLMDYYQRRDENQPLHPAMWWMIGYMLGNEGRKIGGDLIPFTFPRRPKLLETPPKEEVDEWDEEGTDIEVPPSPCPGPRSGTLLSLSTREGTHSDEGGEQLLVVAAVKKNKRSISELIDEAPVQDDVDGSGDAHHTEKKRKQDI</sequence>